<dbReference type="AlphaFoldDB" id="A0A374P913"/>
<organism evidence="2 4">
    <name type="scientific">Hungatella hathewayi</name>
    <dbReference type="NCBI Taxonomy" id="154046"/>
    <lineage>
        <taxon>Bacteria</taxon>
        <taxon>Bacillati</taxon>
        <taxon>Bacillota</taxon>
        <taxon>Clostridia</taxon>
        <taxon>Lachnospirales</taxon>
        <taxon>Lachnospiraceae</taxon>
        <taxon>Hungatella</taxon>
    </lineage>
</organism>
<accession>A0A374P913</accession>
<reference evidence="3 4" key="1">
    <citation type="submission" date="2018-08" db="EMBL/GenBank/DDBJ databases">
        <title>A genome reference for cultivated species of the human gut microbiota.</title>
        <authorList>
            <person name="Zou Y."/>
            <person name="Xue W."/>
            <person name="Luo G."/>
        </authorList>
    </citation>
    <scope>NUCLEOTIDE SEQUENCE [LARGE SCALE GENOMIC DNA]</scope>
    <source>
        <strain evidence="1 3">AF19-13AC</strain>
        <strain evidence="2 4">TM09-12</strain>
    </source>
</reference>
<sequence length="66" mass="7758">MPDFSYLFSVREAMIAYRGLWTVFCPQPFCLTESGQKFASAENVGNRGLKNKFSLLFYLLYRKDYK</sequence>
<evidence type="ECO:0000313" key="3">
    <source>
        <dbReference type="Proteomes" id="UP000261023"/>
    </source>
</evidence>
<evidence type="ECO:0000313" key="1">
    <source>
        <dbReference type="EMBL" id="RGD72382.1"/>
    </source>
</evidence>
<comment type="caution">
    <text evidence="2">The sequence shown here is derived from an EMBL/GenBank/DDBJ whole genome shotgun (WGS) entry which is preliminary data.</text>
</comment>
<dbReference type="EMBL" id="QSON01000004">
    <property type="protein sequence ID" value="RGJ05370.1"/>
    <property type="molecule type" value="Genomic_DNA"/>
</dbReference>
<dbReference type="Proteomes" id="UP000261023">
    <property type="component" value="Unassembled WGS sequence"/>
</dbReference>
<dbReference type="Proteomes" id="UP000263014">
    <property type="component" value="Unassembled WGS sequence"/>
</dbReference>
<protein>
    <submittedName>
        <fullName evidence="2">Uncharacterized protein</fullName>
    </submittedName>
</protein>
<name>A0A374P913_9FIRM</name>
<gene>
    <name evidence="1" type="ORF">DWX31_00565</name>
    <name evidence="2" type="ORF">DXD79_10815</name>
</gene>
<dbReference type="EMBL" id="QTJW01000001">
    <property type="protein sequence ID" value="RGD72382.1"/>
    <property type="molecule type" value="Genomic_DNA"/>
</dbReference>
<proteinExistence type="predicted"/>
<evidence type="ECO:0000313" key="4">
    <source>
        <dbReference type="Proteomes" id="UP000263014"/>
    </source>
</evidence>
<evidence type="ECO:0000313" key="2">
    <source>
        <dbReference type="EMBL" id="RGJ05370.1"/>
    </source>
</evidence>